<evidence type="ECO:0000313" key="2">
    <source>
        <dbReference type="EMBL" id="SET73293.1"/>
    </source>
</evidence>
<dbReference type="EMBL" id="FOIL01000037">
    <property type="protein sequence ID" value="SET73293.1"/>
    <property type="molecule type" value="Genomic_DNA"/>
</dbReference>
<keyword evidence="3" id="KW-1185">Reference proteome</keyword>
<feature type="compositionally biased region" description="Basic and acidic residues" evidence="1">
    <location>
        <begin position="166"/>
        <end position="178"/>
    </location>
</feature>
<dbReference type="AlphaFoldDB" id="A0A1I0GST2"/>
<gene>
    <name evidence="2" type="ORF">SAMN04487771_10375</name>
</gene>
<feature type="region of interest" description="Disordered" evidence="1">
    <location>
        <begin position="137"/>
        <end position="178"/>
    </location>
</feature>
<reference evidence="2 3" key="1">
    <citation type="submission" date="2016-10" db="EMBL/GenBank/DDBJ databases">
        <authorList>
            <person name="de Groot N.N."/>
        </authorList>
    </citation>
    <scope>NUCLEOTIDE SEQUENCE [LARGE SCALE GENOMIC DNA]</scope>
    <source>
        <strain evidence="2 3">KH1P1</strain>
    </source>
</reference>
<name>A0A1I0GST2_9FIRM</name>
<protein>
    <submittedName>
        <fullName evidence="2">Uncharacterized protein</fullName>
    </submittedName>
</protein>
<feature type="compositionally biased region" description="Basic and acidic residues" evidence="1">
    <location>
        <begin position="137"/>
        <end position="159"/>
    </location>
</feature>
<dbReference type="OrthoDB" id="2001323at2"/>
<sequence>MAEASKIMPGDLPDWIQEAEKALANGETIDVPEQKEVSIKFGKGLVGEPFTSKNGHELVEVKIPNADKDDHTPWASFVISPKMIHDNKFGKGVWMKLPEDGTTKVSKPVILGEKEDGKKEWGNDVREVPNTELKEMMESYKTRERDSLLGNLDEKKQEAAKQPVKPKPEKAKNKGMEK</sequence>
<dbReference type="RefSeq" id="WP_074649962.1">
    <property type="nucleotide sequence ID" value="NZ_FOIL01000037.1"/>
</dbReference>
<evidence type="ECO:0000313" key="3">
    <source>
        <dbReference type="Proteomes" id="UP000199820"/>
    </source>
</evidence>
<dbReference type="Proteomes" id="UP000199820">
    <property type="component" value="Unassembled WGS sequence"/>
</dbReference>
<accession>A0A1I0GST2</accession>
<evidence type="ECO:0000256" key="1">
    <source>
        <dbReference type="SAM" id="MobiDB-lite"/>
    </source>
</evidence>
<organism evidence="2 3">
    <name type="scientific">[Clostridium] aminophilum</name>
    <dbReference type="NCBI Taxonomy" id="1526"/>
    <lineage>
        <taxon>Bacteria</taxon>
        <taxon>Bacillati</taxon>
        <taxon>Bacillota</taxon>
        <taxon>Clostridia</taxon>
        <taxon>Lachnospirales</taxon>
        <taxon>Lachnospiraceae</taxon>
    </lineage>
</organism>
<proteinExistence type="predicted"/>